<dbReference type="Gene3D" id="3.40.50.1820">
    <property type="entry name" value="alpha/beta hydrolase"/>
    <property type="match status" value="1"/>
</dbReference>
<evidence type="ECO:0000259" key="1">
    <source>
        <dbReference type="Pfam" id="PF12697"/>
    </source>
</evidence>
<dbReference type="SUPFAM" id="SSF53474">
    <property type="entry name" value="alpha/beta-Hydrolases"/>
    <property type="match status" value="1"/>
</dbReference>
<dbReference type="InterPro" id="IPR029058">
    <property type="entry name" value="AB_hydrolase_fold"/>
</dbReference>
<keyword evidence="2" id="KW-0378">Hydrolase</keyword>
<reference evidence="2" key="1">
    <citation type="submission" date="2019-04" db="EMBL/GenBank/DDBJ databases">
        <title>Friends and foes A comparative genomics studyof 23 Aspergillus species from section Flavi.</title>
        <authorList>
            <consortium name="DOE Joint Genome Institute"/>
            <person name="Kjaerbolling I."/>
            <person name="Vesth T."/>
            <person name="Frisvad J.C."/>
            <person name="Nybo J.L."/>
            <person name="Theobald S."/>
            <person name="Kildgaard S."/>
            <person name="Isbrandt T."/>
            <person name="Kuo A."/>
            <person name="Sato A."/>
            <person name="Lyhne E.K."/>
            <person name="Kogle M.E."/>
            <person name="Wiebenga A."/>
            <person name="Kun R.S."/>
            <person name="Lubbers R.J."/>
            <person name="Makela M.R."/>
            <person name="Barry K."/>
            <person name="Chovatia M."/>
            <person name="Clum A."/>
            <person name="Daum C."/>
            <person name="Haridas S."/>
            <person name="He G."/>
            <person name="LaButti K."/>
            <person name="Lipzen A."/>
            <person name="Mondo S."/>
            <person name="Riley R."/>
            <person name="Salamov A."/>
            <person name="Simmons B.A."/>
            <person name="Magnuson J.K."/>
            <person name="Henrissat B."/>
            <person name="Mortensen U.H."/>
            <person name="Larsen T.O."/>
            <person name="Devries R.P."/>
            <person name="Grigoriev I.V."/>
            <person name="Machida M."/>
            <person name="Baker S.E."/>
            <person name="Andersen M.R."/>
        </authorList>
    </citation>
    <scope>NUCLEOTIDE SEQUENCE [LARGE SCALE GENOMIC DNA]</scope>
    <source>
        <strain evidence="2">IBT 14317</strain>
    </source>
</reference>
<gene>
    <name evidence="2" type="ORF">BDV23DRAFT_195308</name>
</gene>
<dbReference type="Pfam" id="PF12697">
    <property type="entry name" value="Abhydrolase_6"/>
    <property type="match status" value="1"/>
</dbReference>
<name>A0A5N7CMF0_PETAA</name>
<accession>A0A5N7CMF0</accession>
<dbReference type="Proteomes" id="UP000326877">
    <property type="component" value="Unassembled WGS sequence"/>
</dbReference>
<dbReference type="InterPro" id="IPR000073">
    <property type="entry name" value="AB_hydrolase_1"/>
</dbReference>
<dbReference type="InterPro" id="IPR052897">
    <property type="entry name" value="Sec-Metab_Biosynth_Hydrolase"/>
</dbReference>
<protein>
    <submittedName>
        <fullName evidence="2">Alpha/beta hydrolase fold-1</fullName>
    </submittedName>
</protein>
<dbReference type="PANTHER" id="PTHR37017">
    <property type="entry name" value="AB HYDROLASE-1 DOMAIN-CONTAINING PROTEIN-RELATED"/>
    <property type="match status" value="1"/>
</dbReference>
<dbReference type="OrthoDB" id="408373at2759"/>
<organism evidence="2">
    <name type="scientific">Petromyces alliaceus</name>
    <name type="common">Aspergillus alliaceus</name>
    <dbReference type="NCBI Taxonomy" id="209559"/>
    <lineage>
        <taxon>Eukaryota</taxon>
        <taxon>Fungi</taxon>
        <taxon>Dikarya</taxon>
        <taxon>Ascomycota</taxon>
        <taxon>Pezizomycotina</taxon>
        <taxon>Eurotiomycetes</taxon>
        <taxon>Eurotiomycetidae</taxon>
        <taxon>Eurotiales</taxon>
        <taxon>Aspergillaceae</taxon>
        <taxon>Aspergillus</taxon>
        <taxon>Aspergillus subgen. Circumdati</taxon>
    </lineage>
</organism>
<proteinExistence type="predicted"/>
<evidence type="ECO:0000313" key="2">
    <source>
        <dbReference type="EMBL" id="KAE8395049.1"/>
    </source>
</evidence>
<feature type="domain" description="AB hydrolase-1" evidence="1">
    <location>
        <begin position="8"/>
        <end position="222"/>
    </location>
</feature>
<dbReference type="GO" id="GO:0016787">
    <property type="term" value="F:hydrolase activity"/>
    <property type="evidence" value="ECO:0007669"/>
    <property type="project" value="UniProtKB-KW"/>
</dbReference>
<dbReference type="EMBL" id="ML735220">
    <property type="protein sequence ID" value="KAE8395049.1"/>
    <property type="molecule type" value="Genomic_DNA"/>
</dbReference>
<sequence>MISSKPTLLISGAWHRPESYSTFTKALKSNSYEVHVPHLPSINRAKPPSANLTTDTDLIRTYVESLADASRTVVVIMNSYGGQVGTNALTGLLGGVAQFVYICGSLFTEGACIVDIAKEFGSADRLANASDIVNILSKEELKALMGGPGIDDADADALISTLTRWNGDAMFQPLERCAWKEIPVTYIQMTKDMAMPLMFQKPMVEKLNSAHSVRLSMTEEVVRIVGRIVGKNV</sequence>
<dbReference type="AlphaFoldDB" id="A0A5N7CMF0"/>
<dbReference type="PANTHER" id="PTHR37017:SF10">
    <property type="entry name" value="AB HYDROLASE-1 DOMAIN-CONTAINING PROTEIN"/>
    <property type="match status" value="1"/>
</dbReference>